<dbReference type="CDD" id="cd22533">
    <property type="entry name" value="KH-II_YlqC-like"/>
    <property type="match status" value="1"/>
</dbReference>
<keyword evidence="2 3" id="KW-0694">RNA-binding</keyword>
<keyword evidence="3" id="KW-0143">Chaperone</keyword>
<proteinExistence type="inferred from homology"/>
<organism evidence="4 5">
    <name type="scientific">Candidatus Scatosoma pullistercoris</name>
    <dbReference type="NCBI Taxonomy" id="2840934"/>
    <lineage>
        <taxon>Bacteria</taxon>
        <taxon>Bacillati</taxon>
        <taxon>Bacillota</taxon>
        <taxon>Clostridia</taxon>
        <taxon>Candidatus Scatosoma</taxon>
    </lineage>
</organism>
<dbReference type="GO" id="GO:0009252">
    <property type="term" value="P:peptidoglycan biosynthetic process"/>
    <property type="evidence" value="ECO:0007669"/>
    <property type="project" value="UniProtKB-UniRule"/>
</dbReference>
<comment type="function">
    <text evidence="3">A probable RNA chaperone. Forms a complex with KhpB which binds to cellular RNA and controls its expression. Plays a role in peptidoglycan (PG) homeostasis and cell length regulation.</text>
</comment>
<dbReference type="AlphaFoldDB" id="A0A9D1SGE5"/>
<dbReference type="GO" id="GO:0005737">
    <property type="term" value="C:cytoplasm"/>
    <property type="evidence" value="ECO:0007669"/>
    <property type="project" value="UniProtKB-SubCell"/>
</dbReference>
<dbReference type="Gene3D" id="3.30.300.20">
    <property type="match status" value="1"/>
</dbReference>
<comment type="subcellular location">
    <subcellularLocation>
        <location evidence="3">Cytoplasm</location>
    </subcellularLocation>
</comment>
<evidence type="ECO:0000256" key="2">
    <source>
        <dbReference type="ARBA" id="ARBA00022884"/>
    </source>
</evidence>
<dbReference type="PANTHER" id="PTHR34654:SF1">
    <property type="entry name" value="RNA-BINDING PROTEIN KHPA"/>
    <property type="match status" value="1"/>
</dbReference>
<comment type="caution">
    <text evidence="4">The sequence shown here is derived from an EMBL/GenBank/DDBJ whole genome shotgun (WGS) entry which is preliminary data.</text>
</comment>
<evidence type="ECO:0000256" key="3">
    <source>
        <dbReference type="HAMAP-Rule" id="MF_00088"/>
    </source>
</evidence>
<dbReference type="Pfam" id="PF13083">
    <property type="entry name" value="KH_KhpA-B"/>
    <property type="match status" value="1"/>
</dbReference>
<gene>
    <name evidence="3" type="primary">khpA</name>
    <name evidence="4" type="ORF">IAC57_05255</name>
</gene>
<accession>A0A9D1SGE5</accession>
<dbReference type="InterPro" id="IPR009019">
    <property type="entry name" value="KH_sf_prok-type"/>
</dbReference>
<dbReference type="InterPro" id="IPR015946">
    <property type="entry name" value="KH_dom-like_a/b"/>
</dbReference>
<dbReference type="PANTHER" id="PTHR34654">
    <property type="entry name" value="UPF0109 PROTEIN SCO5592"/>
    <property type="match status" value="1"/>
</dbReference>
<sequence length="95" mass="10802">MLDLVKYIVNQFAEDKDSVEYEVNEKERVIEIIVTLQPSDMGKVIGKQGKIAKAMRTIVRAATPRDSKKYVVEIKEKGSDVVNREDESENSEEAE</sequence>
<dbReference type="GO" id="GO:0071555">
    <property type="term" value="P:cell wall organization"/>
    <property type="evidence" value="ECO:0007669"/>
    <property type="project" value="UniProtKB-KW"/>
</dbReference>
<comment type="subunit">
    <text evidence="3">Forms a complex with KhpB.</text>
</comment>
<reference evidence="4" key="2">
    <citation type="journal article" date="2021" name="PeerJ">
        <title>Extensive microbial diversity within the chicken gut microbiome revealed by metagenomics and culture.</title>
        <authorList>
            <person name="Gilroy R."/>
            <person name="Ravi A."/>
            <person name="Getino M."/>
            <person name="Pursley I."/>
            <person name="Horton D.L."/>
            <person name="Alikhan N.F."/>
            <person name="Baker D."/>
            <person name="Gharbi K."/>
            <person name="Hall N."/>
            <person name="Watson M."/>
            <person name="Adriaenssens E.M."/>
            <person name="Foster-Nyarko E."/>
            <person name="Jarju S."/>
            <person name="Secka A."/>
            <person name="Antonio M."/>
            <person name="Oren A."/>
            <person name="Chaudhuri R.R."/>
            <person name="La Ragione R."/>
            <person name="Hildebrand F."/>
            <person name="Pallen M.J."/>
        </authorList>
    </citation>
    <scope>NUCLEOTIDE SEQUENCE</scope>
    <source>
        <strain evidence="4">11687</strain>
    </source>
</reference>
<dbReference type="GO" id="GO:0008360">
    <property type="term" value="P:regulation of cell shape"/>
    <property type="evidence" value="ECO:0007669"/>
    <property type="project" value="UniProtKB-KW"/>
</dbReference>
<dbReference type="Proteomes" id="UP000824081">
    <property type="component" value="Unassembled WGS sequence"/>
</dbReference>
<keyword evidence="3" id="KW-0961">Cell wall biogenesis/degradation</keyword>
<evidence type="ECO:0000256" key="1">
    <source>
        <dbReference type="ARBA" id="ARBA00022490"/>
    </source>
</evidence>
<dbReference type="SUPFAM" id="SSF54814">
    <property type="entry name" value="Prokaryotic type KH domain (KH-domain type II)"/>
    <property type="match status" value="1"/>
</dbReference>
<dbReference type="GO" id="GO:0003723">
    <property type="term" value="F:RNA binding"/>
    <property type="evidence" value="ECO:0007669"/>
    <property type="project" value="UniProtKB-UniRule"/>
</dbReference>
<dbReference type="EMBL" id="DVMZ01000138">
    <property type="protein sequence ID" value="HIU59494.1"/>
    <property type="molecule type" value="Genomic_DNA"/>
</dbReference>
<name>A0A9D1SGE5_9FIRM</name>
<protein>
    <recommendedName>
        <fullName evidence="3">RNA-binding protein KhpA</fullName>
    </recommendedName>
    <alternativeName>
        <fullName evidence="3">KH-domain protein A</fullName>
    </alternativeName>
</protein>
<reference evidence="4" key="1">
    <citation type="submission" date="2020-10" db="EMBL/GenBank/DDBJ databases">
        <authorList>
            <person name="Gilroy R."/>
        </authorList>
    </citation>
    <scope>NUCLEOTIDE SEQUENCE</scope>
    <source>
        <strain evidence="4">11687</strain>
    </source>
</reference>
<keyword evidence="3" id="KW-0133">Cell shape</keyword>
<comment type="similarity">
    <text evidence="3">Belongs to the KhpA RNA-binding protein family.</text>
</comment>
<evidence type="ECO:0000313" key="4">
    <source>
        <dbReference type="EMBL" id="HIU59494.1"/>
    </source>
</evidence>
<evidence type="ECO:0000313" key="5">
    <source>
        <dbReference type="Proteomes" id="UP000824081"/>
    </source>
</evidence>
<dbReference type="InterPro" id="IPR020627">
    <property type="entry name" value="KhpA"/>
</dbReference>
<keyword evidence="1 3" id="KW-0963">Cytoplasm</keyword>
<dbReference type="HAMAP" id="MF_00088">
    <property type="entry name" value="KhpA"/>
    <property type="match status" value="1"/>
</dbReference>